<name>A0ACC3SHM9_9PEZI</name>
<accession>A0ACC3SHM9</accession>
<sequence length="933" mass="103415">MASLKIVLQDLSFRQMHDQVEPAAPGTCSWLLKHTAFVEWKSTRNSLLWIKGHPGAGKSTLMKHAIGTPSSSSKVVLSFFCKGGGVPLQKTQTGIFRALLHQIMCQVNDLQTQKEIKKYHKQKINGSRLAFSRRPGNVRCGYSLTPLEECGRETARDLHELFWSLSGLAKTQVAEKGSLQICVSSRYYPMPGVHWPITIEIDGLNSTDISRYIEQKLGGVRRHKANIAGLKPLKAEIAFRAGQIFQWAVLMTPQVLDALEDGQSITAIQNNIKDTPRELHDLYGQILETFLRKASEKDRFELRRLVEWTCLAKKPLMVEEVQWALAIDPNRHYRNESEMEQSPGCHAIEGLRKRIGRLSCGLIGFQEARQGGPLVQFIHQSVRDYFIDGGGITTLRHPERNPLGLAHCDLARICAQSILAVPTSVPTFRILSRNEIVFYSAENVLKHMKDAEDEGVSETYPLQLFRWPQEQFATQLGEYELFWDELSDPHLLHIAAWYGVASLVEAILNHPHSPNINVEDERGNTPLHCAAVGGQHHIVDILLKRGNIKGSETALTPCSFRGKRLIVDYRNGEGKTPLLLAAQGGHDLVINKLLETGEAWLDAADECGRTPLMHACDCRHQSTKELLVAKGADVNAVRNDKSQRHRWSDASSLCSETRRSQDSRASHKMRRGSRVAQFLYGRTPLSYAAGQGNVEIVKRLLKREDVDADSEDCWGQTPLHHAILDPRGEDHIAVVKLLLARKDVNPNGRDEDGKTPLSRAVSRRKSAKGPLRLLLAKSAIDPASGDDKGKTPLMWAASHGNLCAVQELLACGRADPSARSHNGWSAIDYAWPIRERPLSRGHGTREEQIAAVDQIIAMLSELHESVQPALKSTNSKRPITLPDSQLDHESSDSSSINDGGFSDGESSESSSTNDGGSTDSESSDSSSNDTGEL</sequence>
<reference evidence="1" key="1">
    <citation type="submission" date="2024-02" db="EMBL/GenBank/DDBJ databases">
        <title>Metagenome Assembled Genome of Zalaria obscura JY119.</title>
        <authorList>
            <person name="Vighnesh L."/>
            <person name="Jagadeeshwari U."/>
            <person name="Venkata Ramana C."/>
            <person name="Sasikala C."/>
        </authorList>
    </citation>
    <scope>NUCLEOTIDE SEQUENCE</scope>
    <source>
        <strain evidence="1">JY119</strain>
    </source>
</reference>
<evidence type="ECO:0000313" key="1">
    <source>
        <dbReference type="EMBL" id="KAK8214800.1"/>
    </source>
</evidence>
<keyword evidence="2" id="KW-1185">Reference proteome</keyword>
<protein>
    <submittedName>
        <fullName evidence="1">Uncharacterized protein</fullName>
    </submittedName>
</protein>
<gene>
    <name evidence="1" type="ORF">M8818_002383</name>
</gene>
<proteinExistence type="predicted"/>
<organism evidence="1 2">
    <name type="scientific">Zalaria obscura</name>
    <dbReference type="NCBI Taxonomy" id="2024903"/>
    <lineage>
        <taxon>Eukaryota</taxon>
        <taxon>Fungi</taxon>
        <taxon>Dikarya</taxon>
        <taxon>Ascomycota</taxon>
        <taxon>Pezizomycotina</taxon>
        <taxon>Dothideomycetes</taxon>
        <taxon>Dothideomycetidae</taxon>
        <taxon>Dothideales</taxon>
        <taxon>Zalariaceae</taxon>
        <taxon>Zalaria</taxon>
    </lineage>
</organism>
<comment type="caution">
    <text evidence="1">The sequence shown here is derived from an EMBL/GenBank/DDBJ whole genome shotgun (WGS) entry which is preliminary data.</text>
</comment>
<dbReference type="Proteomes" id="UP001320706">
    <property type="component" value="Unassembled WGS sequence"/>
</dbReference>
<evidence type="ECO:0000313" key="2">
    <source>
        <dbReference type="Proteomes" id="UP001320706"/>
    </source>
</evidence>
<dbReference type="EMBL" id="JAMKPW020000010">
    <property type="protein sequence ID" value="KAK8214800.1"/>
    <property type="molecule type" value="Genomic_DNA"/>
</dbReference>